<dbReference type="EMBL" id="FQ790354">
    <property type="protein sequence ID" value="CCD55332.1"/>
    <property type="molecule type" value="Genomic_DNA"/>
</dbReference>
<organism evidence="2 3">
    <name type="scientific">Botryotinia fuckeliana (strain T4)</name>
    <name type="common">Noble rot fungus</name>
    <name type="synonym">Botrytis cinerea</name>
    <dbReference type="NCBI Taxonomy" id="999810"/>
    <lineage>
        <taxon>Eukaryota</taxon>
        <taxon>Fungi</taxon>
        <taxon>Dikarya</taxon>
        <taxon>Ascomycota</taxon>
        <taxon>Pezizomycotina</taxon>
        <taxon>Leotiomycetes</taxon>
        <taxon>Helotiales</taxon>
        <taxon>Sclerotiniaceae</taxon>
        <taxon>Botrytis</taxon>
    </lineage>
</organism>
<proteinExistence type="predicted"/>
<dbReference type="AlphaFoldDB" id="G2YUN4"/>
<gene>
    <name evidence="2" type="ORF">BofuT4_uP157280.1</name>
</gene>
<dbReference type="InParanoid" id="G2YUN4"/>
<dbReference type="Proteomes" id="UP000008177">
    <property type="component" value="Unplaced contigs"/>
</dbReference>
<accession>G2YUN4</accession>
<name>G2YUN4_BOTF4</name>
<protein>
    <submittedName>
        <fullName evidence="2">Uncharacterized protein</fullName>
    </submittedName>
</protein>
<evidence type="ECO:0000256" key="1">
    <source>
        <dbReference type="SAM" id="MobiDB-lite"/>
    </source>
</evidence>
<evidence type="ECO:0000313" key="2">
    <source>
        <dbReference type="EMBL" id="CCD55332.1"/>
    </source>
</evidence>
<reference evidence="3" key="1">
    <citation type="journal article" date="2011" name="PLoS Genet.">
        <title>Genomic analysis of the necrotrophic fungal pathogens Sclerotinia sclerotiorum and Botrytis cinerea.</title>
        <authorList>
            <person name="Amselem J."/>
            <person name="Cuomo C.A."/>
            <person name="van Kan J.A."/>
            <person name="Viaud M."/>
            <person name="Benito E.P."/>
            <person name="Couloux A."/>
            <person name="Coutinho P.M."/>
            <person name="de Vries R.P."/>
            <person name="Dyer P.S."/>
            <person name="Fillinger S."/>
            <person name="Fournier E."/>
            <person name="Gout L."/>
            <person name="Hahn M."/>
            <person name="Kohn L."/>
            <person name="Lapalu N."/>
            <person name="Plummer K.M."/>
            <person name="Pradier J.M."/>
            <person name="Quevillon E."/>
            <person name="Sharon A."/>
            <person name="Simon A."/>
            <person name="ten Have A."/>
            <person name="Tudzynski B."/>
            <person name="Tudzynski P."/>
            <person name="Wincker P."/>
            <person name="Andrew M."/>
            <person name="Anthouard V."/>
            <person name="Beever R.E."/>
            <person name="Beffa R."/>
            <person name="Benoit I."/>
            <person name="Bouzid O."/>
            <person name="Brault B."/>
            <person name="Chen Z."/>
            <person name="Choquer M."/>
            <person name="Collemare J."/>
            <person name="Cotton P."/>
            <person name="Danchin E.G."/>
            <person name="Da Silva C."/>
            <person name="Gautier A."/>
            <person name="Giraud C."/>
            <person name="Giraud T."/>
            <person name="Gonzalez C."/>
            <person name="Grossetete S."/>
            <person name="Guldener U."/>
            <person name="Henrissat B."/>
            <person name="Howlett B.J."/>
            <person name="Kodira C."/>
            <person name="Kretschmer M."/>
            <person name="Lappartient A."/>
            <person name="Leroch M."/>
            <person name="Levis C."/>
            <person name="Mauceli E."/>
            <person name="Neuveglise C."/>
            <person name="Oeser B."/>
            <person name="Pearson M."/>
            <person name="Poulain J."/>
            <person name="Poussereau N."/>
            <person name="Quesneville H."/>
            <person name="Rascle C."/>
            <person name="Schumacher J."/>
            <person name="Segurens B."/>
            <person name="Sexton A."/>
            <person name="Silva E."/>
            <person name="Sirven C."/>
            <person name="Soanes D.M."/>
            <person name="Talbot N.J."/>
            <person name="Templeton M."/>
            <person name="Yandava C."/>
            <person name="Yarden O."/>
            <person name="Zeng Q."/>
            <person name="Rollins J.A."/>
            <person name="Lebrun M.H."/>
            <person name="Dickman M."/>
        </authorList>
    </citation>
    <scope>NUCLEOTIDE SEQUENCE [LARGE SCALE GENOMIC DNA]</scope>
    <source>
        <strain evidence="3">T4</strain>
    </source>
</reference>
<sequence length="81" mass="9593">MCLNRFEVSSLHPFPKSTRSQTSETKPPNTNYIKPFAKQYYHRHFVSQTFFNATINLNRFTLPLSTLYDINVYRNIESSQD</sequence>
<feature type="region of interest" description="Disordered" evidence="1">
    <location>
        <begin position="1"/>
        <end position="29"/>
    </location>
</feature>
<evidence type="ECO:0000313" key="3">
    <source>
        <dbReference type="Proteomes" id="UP000008177"/>
    </source>
</evidence>
<dbReference type="HOGENOM" id="CLU_2573637_0_0_1"/>
<feature type="compositionally biased region" description="Polar residues" evidence="1">
    <location>
        <begin position="17"/>
        <end position="29"/>
    </location>
</feature>